<dbReference type="STRING" id="264462.Bd3724"/>
<reference evidence="1 2" key="1">
    <citation type="journal article" date="2004" name="Science">
        <title>A predator unmasked: life cycle of Bdellovibrio bacteriovorus from a genomic perspective.</title>
        <authorList>
            <person name="Rendulic S."/>
            <person name="Jagtap P."/>
            <person name="Rosinus A."/>
            <person name="Eppinger M."/>
            <person name="Baar C."/>
            <person name="Lanz C."/>
            <person name="Keller H."/>
            <person name="Lambert C."/>
            <person name="Evans K.J."/>
            <person name="Goesmann A."/>
            <person name="Meyer F."/>
            <person name="Sockett R.E."/>
            <person name="Schuster S.C."/>
        </authorList>
    </citation>
    <scope>NUCLEOTIDE SEQUENCE [LARGE SCALE GENOMIC DNA]</scope>
    <source>
        <strain evidence="2">ATCC 15356 / DSM 50701 / NCIMB 9529 / HD100</strain>
    </source>
</reference>
<dbReference type="GeneID" id="93014505"/>
<protein>
    <submittedName>
        <fullName evidence="1">Uncharacterized protein</fullName>
    </submittedName>
</protein>
<dbReference type="RefSeq" id="WP_011166032.1">
    <property type="nucleotide sequence ID" value="NC_005363.1"/>
</dbReference>
<gene>
    <name evidence="1" type="ordered locus">Bd3724</name>
</gene>
<dbReference type="EMBL" id="BX842656">
    <property type="protein sequence ID" value="CAE81089.1"/>
    <property type="molecule type" value="Genomic_DNA"/>
</dbReference>
<organism evidence="1 2">
    <name type="scientific">Bdellovibrio bacteriovorus (strain ATCC 15356 / DSM 50701 / NCIMB 9529 / HD100)</name>
    <dbReference type="NCBI Taxonomy" id="264462"/>
    <lineage>
        <taxon>Bacteria</taxon>
        <taxon>Pseudomonadati</taxon>
        <taxon>Bdellovibrionota</taxon>
        <taxon>Bdellovibrionia</taxon>
        <taxon>Bdellovibrionales</taxon>
        <taxon>Pseudobdellovibrionaceae</taxon>
        <taxon>Bdellovibrio</taxon>
    </lineage>
</organism>
<dbReference type="Proteomes" id="UP000008080">
    <property type="component" value="Chromosome"/>
</dbReference>
<keyword evidence="2" id="KW-1185">Reference proteome</keyword>
<name>Q6MH38_BDEBA</name>
<accession>Q6MH38</accession>
<dbReference type="KEGG" id="bba:Bd3724"/>
<dbReference type="AlphaFoldDB" id="Q6MH38"/>
<dbReference type="HOGENOM" id="CLU_320218_0_0_7"/>
<sequence length="913" mass="101306">MNRKLISTTVSAMMILSACAPQKETVREIIRTQGDNQDEKGKSESSAAFFPFWEQMAAGAQPNPALARLLVPYLNSAQRESYLRSYPADSNVLTAFEKDRQMAKSIYMLQTLGFKNDPAVLSYTVNYRYNQMSFSAKGIHDDFNLTLQIQRQNEAMQSLLKTYSDRAQKVAQELAPHYIQQLSPEDQKKLAQAARSPRAEAIEKTVEILKNYDKILSAYNFHDDDNTKLVVIGLVAGAVVDQLVKNPSVQDFIRKAREVIEVAAKVREAASLVQVIHDNRKQMNQDLQAARGALEGLGNDIKKGRWDLEFRPATRVETLRLMNDALTGNLQTGSGNGPLSEPQSINKNVEIFVSSAASAAGRLDNILNATEKIAVTLGVNLDPGIRKAIDTARTVTSAINIGQAVMKAYSSGGLISAMSMMAGGPGPALLGAALGGGGLDAQMAADMKEIKRDLAEIKRMQKQMLEMQMETMVMIRDLAVMVESYHVQQMAELRSIKSLVVQQIESQRILLHTEIAACEKMVQFGVSLNGDTTKSYRLGSVATGDVTKELLKNALKNKGSLVEFVRSAGESTFETCQKSMTRAFGRAEALENPIQLVANQKADELANFYEDMYAPLWEALKDQDIIRYPVYSTGLHLPAANVEALVRKVGYANRSERPAFDAGNYDLKNLISTEGLERYVESLLVLHPILSYDKADWLALKGDPSVLKERYNISWNRSQYWLKNALALVNSAIAQEALMVGEPLLPGLADRWGKLTGKTDCSKHDDPTQGLLCAIRRNSMFSKNLLKFVIRQRIPVEGLRTHYATALAAKNIKALEFTLGLDFHGKLQVKDVKDAAGNVKEQYVILSWQDKNGVYETRMPSAEEVTAGEIEYTGNMKRLMVLQDKVVEAYLEVTPMAVDESVQKQVRRLTLQK</sequence>
<evidence type="ECO:0000313" key="2">
    <source>
        <dbReference type="Proteomes" id="UP000008080"/>
    </source>
</evidence>
<evidence type="ECO:0000313" key="1">
    <source>
        <dbReference type="EMBL" id="CAE81089.1"/>
    </source>
</evidence>
<dbReference type="PROSITE" id="PS51257">
    <property type="entry name" value="PROKAR_LIPOPROTEIN"/>
    <property type="match status" value="1"/>
</dbReference>
<proteinExistence type="predicted"/>